<dbReference type="CDD" id="cd11296">
    <property type="entry name" value="O-FucT_like"/>
    <property type="match status" value="1"/>
</dbReference>
<evidence type="ECO:0000313" key="3">
    <source>
        <dbReference type="EMBL" id="OSX67260.1"/>
    </source>
</evidence>
<keyword evidence="2" id="KW-0812">Transmembrane</keyword>
<evidence type="ECO:0000256" key="1">
    <source>
        <dbReference type="SAM" id="MobiDB-lite"/>
    </source>
</evidence>
<dbReference type="OrthoDB" id="423313at2759"/>
<keyword evidence="2" id="KW-1133">Transmembrane helix</keyword>
<sequence>MASGRGECGVATSARLQFPNFQHVQALRRRHSTPITVSPVHFPLASRREMNGQLDTEAMRDERDLHQRSMSTESSEPLLTGWPLSPQTPTTPFTKYSSYVPSSRLRRLLIVAFAALSATSLVIFASVSILSVNPHSVQQVPEVDAQTALKEPETSLTDENAPSTHSPYVLGPPTMRFRDNLRNDTQYITSWISAGWTNDVMTYANLIYLGIITSRVPIIAMFTPSHIGGDAETIPFGDVFDVPRFIRDSGVDILEWREVKDPGSNEVEDLGCWNVWEAVQYNEHYPRRSAVPGWLGLDVSYTRAPDWVHMIPNYEHDPHSTFWSLARLGFPEEREKNLVEPLPSPQHQAVLPPNEQVLCYDYVYYVCAQQSWEFEFDYSPAWRFVGKHLRWTPDLDAIAASYVRRAFGLPEDAETPPYIAIHVRHGDFRNYCTGMDLADCFAPISVIERRVNEVRDELLTRKGIDIPHTRVVMTSDESDQAWWDEVTALGWAKVDHDAWETVRTYGRWYPVLLDAVIQSNGLGFVGTDRSTYSTLSRRRVQDWHDGATRIVKWGYKDADAH</sequence>
<proteinExistence type="predicted"/>
<protein>
    <submittedName>
        <fullName evidence="3">Uncharacterized protein</fullName>
    </submittedName>
</protein>
<feature type="region of interest" description="Disordered" evidence="1">
    <location>
        <begin position="67"/>
        <end position="86"/>
    </location>
</feature>
<feature type="compositionally biased region" description="Polar residues" evidence="1">
    <location>
        <begin position="68"/>
        <end position="77"/>
    </location>
</feature>
<evidence type="ECO:0000313" key="4">
    <source>
        <dbReference type="Proteomes" id="UP000194127"/>
    </source>
</evidence>
<dbReference type="Proteomes" id="UP000194127">
    <property type="component" value="Unassembled WGS sequence"/>
</dbReference>
<dbReference type="Gene3D" id="3.40.50.11350">
    <property type="match status" value="1"/>
</dbReference>
<dbReference type="STRING" id="670580.A0A1X6NFG6"/>
<evidence type="ECO:0000256" key="2">
    <source>
        <dbReference type="SAM" id="Phobius"/>
    </source>
</evidence>
<accession>A0A1X6NFG6</accession>
<name>A0A1X6NFG6_9APHY</name>
<dbReference type="RefSeq" id="XP_024344054.1">
    <property type="nucleotide sequence ID" value="XM_024487834.1"/>
</dbReference>
<dbReference type="EMBL" id="KZ110591">
    <property type="protein sequence ID" value="OSX67260.1"/>
    <property type="molecule type" value="Genomic_DNA"/>
</dbReference>
<feature type="region of interest" description="Disordered" evidence="1">
    <location>
        <begin position="149"/>
        <end position="168"/>
    </location>
</feature>
<organism evidence="3 4">
    <name type="scientific">Postia placenta MAD-698-R-SB12</name>
    <dbReference type="NCBI Taxonomy" id="670580"/>
    <lineage>
        <taxon>Eukaryota</taxon>
        <taxon>Fungi</taxon>
        <taxon>Dikarya</taxon>
        <taxon>Basidiomycota</taxon>
        <taxon>Agaricomycotina</taxon>
        <taxon>Agaricomycetes</taxon>
        <taxon>Polyporales</taxon>
        <taxon>Adustoporiaceae</taxon>
        <taxon>Rhodonia</taxon>
    </lineage>
</organism>
<keyword evidence="4" id="KW-1185">Reference proteome</keyword>
<feature type="transmembrane region" description="Helical" evidence="2">
    <location>
        <begin position="108"/>
        <end position="130"/>
    </location>
</feature>
<keyword evidence="2" id="KW-0472">Membrane</keyword>
<dbReference type="GeneID" id="36332783"/>
<gene>
    <name evidence="3" type="ORF">POSPLADRAFT_1164565</name>
</gene>
<feature type="compositionally biased region" description="Polar residues" evidence="1">
    <location>
        <begin position="154"/>
        <end position="166"/>
    </location>
</feature>
<reference evidence="3 4" key="1">
    <citation type="submission" date="2017-04" db="EMBL/GenBank/DDBJ databases">
        <title>Genome Sequence of the Model Brown-Rot Fungus Postia placenta SB12.</title>
        <authorList>
            <consortium name="DOE Joint Genome Institute"/>
            <person name="Gaskell J."/>
            <person name="Kersten P."/>
            <person name="Larrondo L.F."/>
            <person name="Canessa P."/>
            <person name="Martinez D."/>
            <person name="Hibbett D."/>
            <person name="Schmoll M."/>
            <person name="Kubicek C.P."/>
            <person name="Martinez A.T."/>
            <person name="Yadav J."/>
            <person name="Master E."/>
            <person name="Magnuson J.K."/>
            <person name="James T."/>
            <person name="Yaver D."/>
            <person name="Berka R."/>
            <person name="Labutti K."/>
            <person name="Lipzen A."/>
            <person name="Aerts A."/>
            <person name="Barry K."/>
            <person name="Henrissat B."/>
            <person name="Blanchette R."/>
            <person name="Grigoriev I."/>
            <person name="Cullen D."/>
        </authorList>
    </citation>
    <scope>NUCLEOTIDE SEQUENCE [LARGE SCALE GENOMIC DNA]</scope>
    <source>
        <strain evidence="3 4">MAD-698-R-SB12</strain>
    </source>
</reference>
<dbReference type="AlphaFoldDB" id="A0A1X6NFG6"/>